<protein>
    <submittedName>
        <fullName evidence="2">Uncharacterized protein</fullName>
    </submittedName>
</protein>
<gene>
    <name evidence="2" type="ORF">UPYG_G00001790</name>
</gene>
<dbReference type="InterPro" id="IPR029152">
    <property type="entry name" value="LKAAEAR1"/>
</dbReference>
<name>A0ABD0XJB3_UMBPY</name>
<dbReference type="Pfam" id="PF15478">
    <property type="entry name" value="LKAAEAR"/>
    <property type="match status" value="1"/>
</dbReference>
<dbReference type="PANTHER" id="PTHR35665">
    <property type="entry name" value="PROTEIN LKAAEAR1"/>
    <property type="match status" value="1"/>
</dbReference>
<dbReference type="EMBL" id="JAGEUA010000001">
    <property type="protein sequence ID" value="KAL1020567.1"/>
    <property type="molecule type" value="Genomic_DNA"/>
</dbReference>
<sequence>MSQNDSKPSPSGNRRKPSVSTEALQGMCPQQRSRYLAYEEPAKEVKSYMSMSRQRLSAWQPAGAGGKRQTPVGRHHSCETDKEEKRKQEKRGQKEARHRLRKIRLQYQSMRNEEIKLMISGQSNALDAIRLERLLPSEESKTPTADCLSERERKRVEEILEDEDGLTLYRT</sequence>
<dbReference type="Proteomes" id="UP001557470">
    <property type="component" value="Unassembled WGS sequence"/>
</dbReference>
<comment type="caution">
    <text evidence="2">The sequence shown here is derived from an EMBL/GenBank/DDBJ whole genome shotgun (WGS) entry which is preliminary data.</text>
</comment>
<keyword evidence="3" id="KW-1185">Reference proteome</keyword>
<evidence type="ECO:0000313" key="2">
    <source>
        <dbReference type="EMBL" id="KAL1020567.1"/>
    </source>
</evidence>
<evidence type="ECO:0000256" key="1">
    <source>
        <dbReference type="SAM" id="MobiDB-lite"/>
    </source>
</evidence>
<accession>A0ABD0XJB3</accession>
<dbReference type="AlphaFoldDB" id="A0ABD0XJB3"/>
<reference evidence="2 3" key="1">
    <citation type="submission" date="2024-06" db="EMBL/GenBank/DDBJ databases">
        <authorList>
            <person name="Pan Q."/>
            <person name="Wen M."/>
            <person name="Jouanno E."/>
            <person name="Zahm M."/>
            <person name="Klopp C."/>
            <person name="Cabau C."/>
            <person name="Louis A."/>
            <person name="Berthelot C."/>
            <person name="Parey E."/>
            <person name="Roest Crollius H."/>
            <person name="Montfort J."/>
            <person name="Robinson-Rechavi M."/>
            <person name="Bouchez O."/>
            <person name="Lampietro C."/>
            <person name="Lopez Roques C."/>
            <person name="Donnadieu C."/>
            <person name="Postlethwait J."/>
            <person name="Bobe J."/>
            <person name="Verreycken H."/>
            <person name="Guiguen Y."/>
        </authorList>
    </citation>
    <scope>NUCLEOTIDE SEQUENCE [LARGE SCALE GENOMIC DNA]</scope>
    <source>
        <strain evidence="2">Up_M1</strain>
        <tissue evidence="2">Testis</tissue>
    </source>
</reference>
<evidence type="ECO:0000313" key="3">
    <source>
        <dbReference type="Proteomes" id="UP001557470"/>
    </source>
</evidence>
<feature type="compositionally biased region" description="Basic and acidic residues" evidence="1">
    <location>
        <begin position="76"/>
        <end position="95"/>
    </location>
</feature>
<feature type="region of interest" description="Disordered" evidence="1">
    <location>
        <begin position="1"/>
        <end position="99"/>
    </location>
</feature>
<proteinExistence type="predicted"/>
<feature type="compositionally biased region" description="Polar residues" evidence="1">
    <location>
        <begin position="1"/>
        <end position="33"/>
    </location>
</feature>
<organism evidence="2 3">
    <name type="scientific">Umbra pygmaea</name>
    <name type="common">Eastern mudminnow</name>
    <dbReference type="NCBI Taxonomy" id="75934"/>
    <lineage>
        <taxon>Eukaryota</taxon>
        <taxon>Metazoa</taxon>
        <taxon>Chordata</taxon>
        <taxon>Craniata</taxon>
        <taxon>Vertebrata</taxon>
        <taxon>Euteleostomi</taxon>
        <taxon>Actinopterygii</taxon>
        <taxon>Neopterygii</taxon>
        <taxon>Teleostei</taxon>
        <taxon>Protacanthopterygii</taxon>
        <taxon>Esociformes</taxon>
        <taxon>Umbridae</taxon>
        <taxon>Umbra</taxon>
    </lineage>
</organism>
<dbReference type="PANTHER" id="PTHR35665:SF1">
    <property type="entry name" value="PROTEIN LKAAEAR1"/>
    <property type="match status" value="1"/>
</dbReference>